<dbReference type="Gene3D" id="3.30.1510.10">
    <property type="entry name" value="Domain 2, N(10)-formyltetrahydrofolate synthetase"/>
    <property type="match status" value="1"/>
</dbReference>
<evidence type="ECO:0000256" key="4">
    <source>
        <dbReference type="ARBA" id="ARBA00022741"/>
    </source>
</evidence>
<evidence type="ECO:0000256" key="2">
    <source>
        <dbReference type="ARBA" id="ARBA00022563"/>
    </source>
</evidence>
<dbReference type="GO" id="GO:0005524">
    <property type="term" value="F:ATP binding"/>
    <property type="evidence" value="ECO:0007669"/>
    <property type="project" value="UniProtKB-UniRule"/>
</dbReference>
<dbReference type="HAMAP" id="MF_01543">
    <property type="entry name" value="FTHFS"/>
    <property type="match status" value="1"/>
</dbReference>
<dbReference type="NCBIfam" id="NF010030">
    <property type="entry name" value="PRK13505.1"/>
    <property type="match status" value="1"/>
</dbReference>
<keyword evidence="2 8" id="KW-0554">One-carbon metabolism</keyword>
<dbReference type="AlphaFoldDB" id="A0A1H6B252"/>
<dbReference type="Gene3D" id="3.40.50.300">
    <property type="entry name" value="P-loop containing nucleotide triphosphate hydrolases"/>
    <property type="match status" value="1"/>
</dbReference>
<accession>A0A1H6B252</accession>
<dbReference type="Gene3D" id="3.10.410.10">
    <property type="entry name" value="Formyltetrahydrofolate synthetase, domain 3"/>
    <property type="match status" value="1"/>
</dbReference>
<dbReference type="InterPro" id="IPR000559">
    <property type="entry name" value="Formate_THF_ligase"/>
</dbReference>
<dbReference type="EMBL" id="FNUY01000006">
    <property type="protein sequence ID" value="SEG54684.1"/>
    <property type="molecule type" value="Genomic_DNA"/>
</dbReference>
<dbReference type="Pfam" id="PF01268">
    <property type="entry name" value="FTHFS"/>
    <property type="match status" value="1"/>
</dbReference>
<reference evidence="9 10" key="1">
    <citation type="submission" date="2016-10" db="EMBL/GenBank/DDBJ databases">
        <authorList>
            <person name="de Groot N.N."/>
        </authorList>
    </citation>
    <scope>NUCLEOTIDE SEQUENCE [LARGE SCALE GENOMIC DNA]</scope>
    <source>
        <strain evidence="9 10">DSM 26656</strain>
    </source>
</reference>
<evidence type="ECO:0000313" key="9">
    <source>
        <dbReference type="EMBL" id="SEG54684.1"/>
    </source>
</evidence>
<keyword evidence="3 8" id="KW-0436">Ligase</keyword>
<dbReference type="FunFam" id="3.30.1510.10:FF:000001">
    <property type="entry name" value="Formate--tetrahydrofolate ligase"/>
    <property type="match status" value="1"/>
</dbReference>
<keyword evidence="10" id="KW-1185">Reference proteome</keyword>
<comment type="catalytic activity">
    <reaction evidence="6 8">
        <text>(6S)-5,6,7,8-tetrahydrofolate + formate + ATP = (6R)-10-formyltetrahydrofolate + ADP + phosphate</text>
        <dbReference type="Rhea" id="RHEA:20221"/>
        <dbReference type="ChEBI" id="CHEBI:15740"/>
        <dbReference type="ChEBI" id="CHEBI:30616"/>
        <dbReference type="ChEBI" id="CHEBI:43474"/>
        <dbReference type="ChEBI" id="CHEBI:57453"/>
        <dbReference type="ChEBI" id="CHEBI:195366"/>
        <dbReference type="ChEBI" id="CHEBI:456216"/>
        <dbReference type="EC" id="6.3.4.3"/>
    </reaction>
</comment>
<evidence type="ECO:0000256" key="8">
    <source>
        <dbReference type="HAMAP-Rule" id="MF_01543"/>
    </source>
</evidence>
<evidence type="ECO:0000256" key="7">
    <source>
        <dbReference type="ARBA" id="ARBA00061363"/>
    </source>
</evidence>
<keyword evidence="4 8" id="KW-0547">Nucleotide-binding</keyword>
<evidence type="ECO:0000256" key="3">
    <source>
        <dbReference type="ARBA" id="ARBA00022598"/>
    </source>
</evidence>
<evidence type="ECO:0000313" key="10">
    <source>
        <dbReference type="Proteomes" id="UP000236743"/>
    </source>
</evidence>
<organism evidence="9 10">
    <name type="scientific">Bosea lathyri</name>
    <dbReference type="NCBI Taxonomy" id="1036778"/>
    <lineage>
        <taxon>Bacteria</taxon>
        <taxon>Pseudomonadati</taxon>
        <taxon>Pseudomonadota</taxon>
        <taxon>Alphaproteobacteria</taxon>
        <taxon>Hyphomicrobiales</taxon>
        <taxon>Boseaceae</taxon>
        <taxon>Bosea</taxon>
    </lineage>
</organism>
<dbReference type="GO" id="GO:0035999">
    <property type="term" value="P:tetrahydrofolate interconversion"/>
    <property type="evidence" value="ECO:0007669"/>
    <property type="project" value="UniProtKB-UniRule"/>
</dbReference>
<dbReference type="SUPFAM" id="SSF52540">
    <property type="entry name" value="P-loop containing nucleoside triphosphate hydrolases"/>
    <property type="match status" value="1"/>
</dbReference>
<keyword evidence="5 8" id="KW-0067">ATP-binding</keyword>
<dbReference type="UniPathway" id="UPA00193"/>
<sequence>MTHSLNLSKDRWGIPSGPAPIALKTVAAPPFSRQGRGQRFRAVACQRSRSLGGWMPTDIEIARAATLQPIAAIADKAGIPPVALNPYGKFIAKVDTHAIPDFDARPEGKLILVTAINPTPAGEGKTTTTVGLGDGLTRIGKSCMIALREPSLGPCFGMKGGAAGGGYAQVVPMEQINLHFTGDFHAITSAHNLLAAMIDNHVYWGNGLGLDTRTISWRRVMDMNDRALRSVVSSLGGAGNGFPREDGFDITVASEIMAIFCLAKDLDDLEARLGRIVIGRTRDKRQVTAADLKATGAMSVLLRDALMPNLVQTLEGTPAFVHGGPFANIAHGCNSVIATRSAMKLADYVVTEAGFGADLGAEKFFDIKCRKAGLKPAAAVIVATVRALKMHGGAAKEALGQQDLVALEAGLSNLTRHVINVRKFGVPPIVAINNFTSDTAAEHELIRNYCRNHLGVEAVICRHWAEGGAGAEELARKVVALAEGGEADFEPLYPDAMTLWNKLETVAREIYGAAGLAADNKVRERFAELEAAGYGDLPVCVAKTPYSFSADASLRGAPSGHIVSVRELRLSAGAGFVVAICGDVMTMPGLPREPAAERIHIDAHGQIEGLF</sequence>
<dbReference type="PROSITE" id="PS00721">
    <property type="entry name" value="FTHFS_1"/>
    <property type="match status" value="1"/>
</dbReference>
<evidence type="ECO:0000256" key="5">
    <source>
        <dbReference type="ARBA" id="ARBA00022840"/>
    </source>
</evidence>
<dbReference type="InterPro" id="IPR027417">
    <property type="entry name" value="P-loop_NTPase"/>
</dbReference>
<gene>
    <name evidence="8" type="primary">fhs</name>
    <name evidence="9" type="ORF">SAMN04488115_106311</name>
</gene>
<protein>
    <recommendedName>
        <fullName evidence="8">Formate--tetrahydrofolate ligase</fullName>
        <ecNumber evidence="8">6.3.4.3</ecNumber>
    </recommendedName>
    <alternativeName>
        <fullName evidence="8">Formyltetrahydrofolate synthetase</fullName>
        <shortName evidence="8">FHS</shortName>
        <shortName evidence="8">FTHFS</shortName>
    </alternativeName>
</protein>
<feature type="binding site" evidence="8">
    <location>
        <begin position="119"/>
        <end position="126"/>
    </location>
    <ligand>
        <name>ATP</name>
        <dbReference type="ChEBI" id="CHEBI:30616"/>
    </ligand>
</feature>
<dbReference type="Proteomes" id="UP000236743">
    <property type="component" value="Unassembled WGS sequence"/>
</dbReference>
<dbReference type="InterPro" id="IPR020628">
    <property type="entry name" value="Formate_THF_ligase_CS"/>
</dbReference>
<comment type="similarity">
    <text evidence="7 8">Belongs to the formate--tetrahydrofolate ligase family.</text>
</comment>
<evidence type="ECO:0000256" key="6">
    <source>
        <dbReference type="ARBA" id="ARBA00049033"/>
    </source>
</evidence>
<dbReference type="GO" id="GO:0004329">
    <property type="term" value="F:formate-tetrahydrofolate ligase activity"/>
    <property type="evidence" value="ECO:0007669"/>
    <property type="project" value="UniProtKB-UniRule"/>
</dbReference>
<proteinExistence type="inferred from homology"/>
<dbReference type="PROSITE" id="PS00722">
    <property type="entry name" value="FTHFS_2"/>
    <property type="match status" value="1"/>
</dbReference>
<evidence type="ECO:0000256" key="1">
    <source>
        <dbReference type="ARBA" id="ARBA00004777"/>
    </source>
</evidence>
<dbReference type="EC" id="6.3.4.3" evidence="8"/>
<name>A0A1H6B252_9HYPH</name>
<dbReference type="CDD" id="cd00477">
    <property type="entry name" value="FTHFS"/>
    <property type="match status" value="1"/>
</dbReference>
<comment type="pathway">
    <text evidence="1 8">One-carbon metabolism; tetrahydrofolate interconversion.</text>
</comment>